<keyword evidence="2" id="KW-1185">Reference proteome</keyword>
<evidence type="ECO:0000313" key="1">
    <source>
        <dbReference type="EMBL" id="MFC4617752.1"/>
    </source>
</evidence>
<dbReference type="PANTHER" id="PTHR37808">
    <property type="entry name" value="SPORE GERMINATION PROTEIN-LIKE PROTEIN YDZR-RELATED"/>
    <property type="match status" value="1"/>
</dbReference>
<organism evidence="1 2">
    <name type="scientific">Camelliibacillus cellulosilyticus</name>
    <dbReference type="NCBI Taxonomy" id="2174486"/>
    <lineage>
        <taxon>Bacteria</taxon>
        <taxon>Bacillati</taxon>
        <taxon>Bacillota</taxon>
        <taxon>Bacilli</taxon>
        <taxon>Bacillales</taxon>
        <taxon>Sporolactobacillaceae</taxon>
        <taxon>Camelliibacillus</taxon>
    </lineage>
</organism>
<sequence length="73" mass="7805">MPAIVGAVQVVNISSSGFFNIGDIFIAGPMASTKTYAGAGSFNTGDHIRTSSQYNMTQVMDNDQFDQNKLLNV</sequence>
<dbReference type="RefSeq" id="WP_376844779.1">
    <property type="nucleotide sequence ID" value="NZ_JBHSFW010000001.1"/>
</dbReference>
<dbReference type="InterPro" id="IPR019618">
    <property type="entry name" value="Spore_germination_GerPA"/>
</dbReference>
<reference evidence="2" key="1">
    <citation type="journal article" date="2019" name="Int. J. Syst. Evol. Microbiol.">
        <title>The Global Catalogue of Microorganisms (GCM) 10K type strain sequencing project: providing services to taxonomists for standard genome sequencing and annotation.</title>
        <authorList>
            <consortium name="The Broad Institute Genomics Platform"/>
            <consortium name="The Broad Institute Genome Sequencing Center for Infectious Disease"/>
            <person name="Wu L."/>
            <person name="Ma J."/>
        </authorList>
    </citation>
    <scope>NUCLEOTIDE SEQUENCE [LARGE SCALE GENOMIC DNA]</scope>
    <source>
        <strain evidence="2">CGMCC 1.16306</strain>
    </source>
</reference>
<name>A0ABV9GHJ3_9BACL</name>
<dbReference type="EMBL" id="JBHSFW010000001">
    <property type="protein sequence ID" value="MFC4617752.1"/>
    <property type="molecule type" value="Genomic_DNA"/>
</dbReference>
<dbReference type="PANTHER" id="PTHR37808:SF3">
    <property type="entry name" value="SPORE GERMINATION PROTEIN GERPA-RELATED"/>
    <property type="match status" value="1"/>
</dbReference>
<protein>
    <submittedName>
        <fullName evidence="1">Spore germination protein</fullName>
    </submittedName>
</protein>
<gene>
    <name evidence="1" type="ORF">ACFO4N_03310</name>
</gene>
<evidence type="ECO:0000313" key="2">
    <source>
        <dbReference type="Proteomes" id="UP001596022"/>
    </source>
</evidence>
<dbReference type="Pfam" id="PF10676">
    <property type="entry name" value="gerPA"/>
    <property type="match status" value="1"/>
</dbReference>
<dbReference type="Proteomes" id="UP001596022">
    <property type="component" value="Unassembled WGS sequence"/>
</dbReference>
<comment type="caution">
    <text evidence="1">The sequence shown here is derived from an EMBL/GenBank/DDBJ whole genome shotgun (WGS) entry which is preliminary data.</text>
</comment>
<proteinExistence type="predicted"/>
<accession>A0ABV9GHJ3</accession>